<reference evidence="6" key="1">
    <citation type="submission" date="2020-05" db="EMBL/GenBank/DDBJ databases">
        <authorList>
            <person name="Chiriac C."/>
            <person name="Salcher M."/>
            <person name="Ghai R."/>
            <person name="Kavagutti S V."/>
        </authorList>
    </citation>
    <scope>NUCLEOTIDE SEQUENCE</scope>
</reference>
<dbReference type="PANTHER" id="PTHR33514">
    <property type="entry name" value="PROTEIN ABCI12, CHLOROPLASTIC"/>
    <property type="match status" value="1"/>
</dbReference>
<dbReference type="EMBL" id="CAEZTT010000015">
    <property type="protein sequence ID" value="CAB4570399.1"/>
    <property type="molecule type" value="Genomic_DNA"/>
</dbReference>
<gene>
    <name evidence="6" type="ORF">UFOPK1726_00242</name>
</gene>
<feature type="transmembrane region" description="Helical" evidence="5">
    <location>
        <begin position="303"/>
        <end position="321"/>
    </location>
</feature>
<dbReference type="GO" id="GO:0005886">
    <property type="term" value="C:plasma membrane"/>
    <property type="evidence" value="ECO:0007669"/>
    <property type="project" value="UniProtKB-ARBA"/>
</dbReference>
<feature type="transmembrane region" description="Helical" evidence="5">
    <location>
        <begin position="157"/>
        <end position="175"/>
    </location>
</feature>
<dbReference type="Pfam" id="PF02361">
    <property type="entry name" value="CbiQ"/>
    <property type="match status" value="1"/>
</dbReference>
<comment type="subcellular location">
    <subcellularLocation>
        <location evidence="1">Membrane</location>
        <topology evidence="1">Multi-pass membrane protein</topology>
    </subcellularLocation>
</comment>
<feature type="transmembrane region" description="Helical" evidence="5">
    <location>
        <begin position="237"/>
        <end position="258"/>
    </location>
</feature>
<protein>
    <submittedName>
        <fullName evidence="6">Unannotated protein</fullName>
    </submittedName>
</protein>
<feature type="transmembrane region" description="Helical" evidence="5">
    <location>
        <begin position="264"/>
        <end position="283"/>
    </location>
</feature>
<keyword evidence="4 5" id="KW-0472">Membrane</keyword>
<evidence type="ECO:0000256" key="1">
    <source>
        <dbReference type="ARBA" id="ARBA00004141"/>
    </source>
</evidence>
<feature type="transmembrane region" description="Helical" evidence="5">
    <location>
        <begin position="20"/>
        <end position="53"/>
    </location>
</feature>
<organism evidence="6">
    <name type="scientific">freshwater metagenome</name>
    <dbReference type="NCBI Taxonomy" id="449393"/>
    <lineage>
        <taxon>unclassified sequences</taxon>
        <taxon>metagenomes</taxon>
        <taxon>ecological metagenomes</taxon>
    </lineage>
</organism>
<accession>A0A6J6E561</accession>
<name>A0A6J6E561_9ZZZZ</name>
<evidence type="ECO:0000256" key="5">
    <source>
        <dbReference type="SAM" id="Phobius"/>
    </source>
</evidence>
<dbReference type="AlphaFoldDB" id="A0A6J6E561"/>
<feature type="transmembrane region" description="Helical" evidence="5">
    <location>
        <begin position="106"/>
        <end position="126"/>
    </location>
</feature>
<dbReference type="InterPro" id="IPR003339">
    <property type="entry name" value="ABC/ECF_trnsptr_transmembrane"/>
</dbReference>
<sequence>MIQSLRPPSQNAPRWVHPLAWWTWGLTAATAAMVIANFWFHAGLLATVFAVLTVKRSNGSWANSIGLFFRLAIFIILFRLTIEIIFGVHFGGPVLLTLPEFSLPNWLGGIELGGVIGANGLLTAFVNGFKLATIVVAAAAPAALVPPNLLLKSLPSALYEAGLVTVIALGFLPALSADAKRIKTAAALRGNPAQGPISNLKLLLPLIDSSLARAVTLANAMESKGFGTTKTKSSNSVLIAVGLSGGMLLLIISLLSLLRNPTQLSNSLVLIVALGFIAVAVILSGKAKLRTSYRKLEIGFPEYAIFFTSMIIAIGAVLYSSNNLAQLVIVILVALPIWLTPAVPVGFKND</sequence>
<evidence type="ECO:0000313" key="6">
    <source>
        <dbReference type="EMBL" id="CAB4570399.1"/>
    </source>
</evidence>
<feature type="transmembrane region" description="Helical" evidence="5">
    <location>
        <begin position="327"/>
        <end position="347"/>
    </location>
</feature>
<dbReference type="CDD" id="cd16914">
    <property type="entry name" value="EcfT"/>
    <property type="match status" value="1"/>
</dbReference>
<dbReference type="PANTHER" id="PTHR33514:SF15">
    <property type="entry name" value="COBALT TRANSPORT PROTEIN"/>
    <property type="match status" value="1"/>
</dbReference>
<keyword evidence="2 5" id="KW-0812">Transmembrane</keyword>
<keyword evidence="3 5" id="KW-1133">Transmembrane helix</keyword>
<proteinExistence type="predicted"/>
<feature type="transmembrane region" description="Helical" evidence="5">
    <location>
        <begin position="131"/>
        <end position="151"/>
    </location>
</feature>
<feature type="transmembrane region" description="Helical" evidence="5">
    <location>
        <begin position="65"/>
        <end position="86"/>
    </location>
</feature>
<evidence type="ECO:0000256" key="4">
    <source>
        <dbReference type="ARBA" id="ARBA00023136"/>
    </source>
</evidence>
<evidence type="ECO:0000256" key="2">
    <source>
        <dbReference type="ARBA" id="ARBA00022692"/>
    </source>
</evidence>
<evidence type="ECO:0000256" key="3">
    <source>
        <dbReference type="ARBA" id="ARBA00022989"/>
    </source>
</evidence>